<accession>A0A0K1XEP4</accession>
<dbReference type="GO" id="GO:0055070">
    <property type="term" value="P:copper ion homeostasis"/>
    <property type="evidence" value="ECO:0007669"/>
    <property type="project" value="TreeGrafter"/>
</dbReference>
<dbReference type="GO" id="GO:0005886">
    <property type="term" value="C:plasma membrane"/>
    <property type="evidence" value="ECO:0007669"/>
    <property type="project" value="UniProtKB-SubCell"/>
</dbReference>
<dbReference type="GO" id="GO:0005524">
    <property type="term" value="F:ATP binding"/>
    <property type="evidence" value="ECO:0007669"/>
    <property type="project" value="UniProtKB-UniRule"/>
</dbReference>
<keyword evidence="5 18" id="KW-0479">Metal-binding</keyword>
<keyword evidence="15 18" id="KW-0472">Membrane</keyword>
<dbReference type="Gene3D" id="2.70.150.10">
    <property type="entry name" value="Calcium-transporting ATPase, cytoplasmic transduction domain A"/>
    <property type="match status" value="1"/>
</dbReference>
<dbReference type="PROSITE" id="PS01047">
    <property type="entry name" value="HMA_1"/>
    <property type="match status" value="2"/>
</dbReference>
<keyword evidence="13" id="KW-0186">Copper</keyword>
<name>A0A0K1XEP4_9GAMM</name>
<dbReference type="EMBL" id="CP012365">
    <property type="protein sequence ID" value="AKX59632.1"/>
    <property type="molecule type" value="Genomic_DNA"/>
</dbReference>
<dbReference type="Pfam" id="PF00403">
    <property type="entry name" value="HMA"/>
    <property type="match status" value="2"/>
</dbReference>
<reference evidence="20 21" key="1">
    <citation type="journal article" date="2015" name="Genome Announc.">
        <title>Genome Sequences of Oblitimonas alkaliphila gen. nov. sp. nov. (Proposed), a Novel Bacterium of the Pseudomonadaceae Family.</title>
        <authorList>
            <person name="Lauer A.C."/>
            <person name="Nicholson A.C."/>
            <person name="Humrighouse B.W."/>
            <person name="Emery B."/>
            <person name="Drobish A."/>
            <person name="Juieng P."/>
            <person name="Loparev V."/>
            <person name="McQuiston J.R."/>
        </authorList>
    </citation>
    <scope>NUCLEOTIDE SEQUENCE [LARGE SCALE GENOMIC DNA]</scope>
    <source>
        <strain evidence="20 21">E5571</strain>
    </source>
</reference>
<dbReference type="InterPro" id="IPR027256">
    <property type="entry name" value="P-typ_ATPase_IB"/>
</dbReference>
<dbReference type="NCBIfam" id="TIGR00003">
    <property type="entry name" value="copper ion binding protein"/>
    <property type="match status" value="2"/>
</dbReference>
<proteinExistence type="inferred from homology"/>
<evidence type="ECO:0000256" key="4">
    <source>
        <dbReference type="ARBA" id="ARBA00022692"/>
    </source>
</evidence>
<dbReference type="InterPro" id="IPR008250">
    <property type="entry name" value="ATPase_P-typ_transduc_dom_A_sf"/>
</dbReference>
<comment type="subcellular location">
    <subcellularLocation>
        <location evidence="18">Cell membrane</location>
    </subcellularLocation>
    <subcellularLocation>
        <location evidence="1">Endomembrane system</location>
        <topology evidence="1">Multi-pass membrane protein</topology>
    </subcellularLocation>
</comment>
<feature type="transmembrane region" description="Helical" evidence="18">
    <location>
        <begin position="421"/>
        <end position="443"/>
    </location>
</feature>
<sequence length="823" mass="86943">MNASVPFTLLVNGMSCASCVGRIERKLSTLPGVTAVNANLVTQEVTVTAKPPVPAEQIIHTLKQLGFEPKPVQLELAIEGMSCASCVRRIENALLAVPGVIHANVNLATQQAQISTGQVAVDKLIQAIEQKGFSAQVLTADTSITSTHQQQQQQTSTQLQHLKQQLWLALAFAVPLFILEMGGHLIPSFAKWLDQNIGQSTLWLIQGLLAAAALLLPGRQLLKQGWQALWRLSPDMNSLVALGTSAAFGYSLVATFFPQLLPGGTVNVYYEAVGVIIALIILGRFLEAKAKSNTSAAIQGLVQLQPKTAWLIQADGQQSECPIEQVQLGDQLAIRPGERIPLDGLVLTGTSFVDESMLSGEPIPVEKTAGDQLMSGTVNQAGHLTMQVQQTTEHTVLAQIIRLVEHAQGAKLPIQDLVNKVTAWFVPAVMLAALLTFLAWLIFAPASALSLALVNAVAVLIIACPCAMGLATPTSIMVGTGRAAQLGVLFRQGIALQSLQLTQVVAVDKTGTLTEGKPTLTDLISSPGFSADQLLQWLASVEQSSEHPVAQAIVQAAQAQQLELLAITDFQSLTGLGISATIEQHAIVIGADRLMRQQNISLDSFSEQAAALANQGKTPMYVAVDNQLAGLFAVADPIKPSTPVAINSLHQQGLKVAMITGDNQHTAQAIAKQLGIDQVIAEVMPAEKVAAVQQLQQQYGPVAYVGDGINDAPALATAEVGIAIGTGTDIAIEAADVVLMSGQLTGVVNALQISAATLRNIKQNLFWAFAYNTALIPVAAGVLYPINGTLLSPIFAAGAMAFSSIFVITNALRLRSFQPKLAG</sequence>
<dbReference type="FunFam" id="2.70.150.10:FF:000002">
    <property type="entry name" value="Copper-transporting ATPase 1, putative"/>
    <property type="match status" value="1"/>
</dbReference>
<dbReference type="InterPro" id="IPR006122">
    <property type="entry name" value="HMA_Cu_ion-bd"/>
</dbReference>
<keyword evidence="8" id="KW-0187">Copper transport</keyword>
<dbReference type="PRINTS" id="PR00119">
    <property type="entry name" value="CATATPASE"/>
</dbReference>
<dbReference type="SFLD" id="SFLDF00027">
    <property type="entry name" value="p-type_atpase"/>
    <property type="match status" value="1"/>
</dbReference>
<keyword evidence="18" id="KW-1003">Cell membrane</keyword>
<feature type="transmembrane region" description="Helical" evidence="18">
    <location>
        <begin position="765"/>
        <end position="784"/>
    </location>
</feature>
<feature type="domain" description="HMA" evidence="19">
    <location>
        <begin position="5"/>
        <end position="70"/>
    </location>
</feature>
<dbReference type="Gene3D" id="3.40.50.1000">
    <property type="entry name" value="HAD superfamily/HAD-like"/>
    <property type="match status" value="1"/>
</dbReference>
<dbReference type="AlphaFoldDB" id="A0A0K1XEP4"/>
<feature type="transmembrane region" description="Helical" evidence="18">
    <location>
        <begin position="239"/>
        <end position="261"/>
    </location>
</feature>
<evidence type="ECO:0000256" key="1">
    <source>
        <dbReference type="ARBA" id="ARBA00004127"/>
    </source>
</evidence>
<dbReference type="PATRIC" id="fig|1698449.3.peg.1324"/>
<evidence type="ECO:0000256" key="10">
    <source>
        <dbReference type="ARBA" id="ARBA00022842"/>
    </source>
</evidence>
<feature type="transmembrane region" description="Helical" evidence="18">
    <location>
        <begin position="166"/>
        <end position="189"/>
    </location>
</feature>
<evidence type="ECO:0000256" key="18">
    <source>
        <dbReference type="RuleBase" id="RU362081"/>
    </source>
</evidence>
<dbReference type="SUPFAM" id="SSF55008">
    <property type="entry name" value="HMA, heavy metal-associated domain"/>
    <property type="match status" value="2"/>
</dbReference>
<dbReference type="InterPro" id="IPR006121">
    <property type="entry name" value="HMA_dom"/>
</dbReference>
<dbReference type="CDD" id="cd02094">
    <property type="entry name" value="P-type_ATPase_Cu-like"/>
    <property type="match status" value="1"/>
</dbReference>
<keyword evidence="3" id="KW-0813">Transport</keyword>
<dbReference type="InterPro" id="IPR059000">
    <property type="entry name" value="ATPase_P-type_domA"/>
</dbReference>
<dbReference type="Gene3D" id="3.30.70.100">
    <property type="match status" value="2"/>
</dbReference>
<dbReference type="Proteomes" id="UP000063953">
    <property type="component" value="Chromosome"/>
</dbReference>
<dbReference type="CDD" id="cd00371">
    <property type="entry name" value="HMA"/>
    <property type="match status" value="2"/>
</dbReference>
<dbReference type="InterPro" id="IPR017969">
    <property type="entry name" value="Heavy-metal-associated_CS"/>
</dbReference>
<evidence type="ECO:0000256" key="2">
    <source>
        <dbReference type="ARBA" id="ARBA00006024"/>
    </source>
</evidence>
<evidence type="ECO:0000256" key="16">
    <source>
        <dbReference type="ARBA" id="ARBA00038904"/>
    </source>
</evidence>
<dbReference type="PRINTS" id="PR00943">
    <property type="entry name" value="CUATPASE"/>
</dbReference>
<keyword evidence="11" id="KW-1278">Translocase</keyword>
<keyword evidence="9 18" id="KW-0067">ATP-binding</keyword>
<gene>
    <name evidence="20" type="ORF">AKN88_06600</name>
</gene>
<dbReference type="SUPFAM" id="SSF81653">
    <property type="entry name" value="Calcium ATPase, transduction domain A"/>
    <property type="match status" value="1"/>
</dbReference>
<dbReference type="InterPro" id="IPR036163">
    <property type="entry name" value="HMA_dom_sf"/>
</dbReference>
<dbReference type="STRING" id="1697053.AKN87_08890"/>
<evidence type="ECO:0000256" key="7">
    <source>
        <dbReference type="ARBA" id="ARBA00022741"/>
    </source>
</evidence>
<feature type="transmembrane region" description="Helical" evidence="18">
    <location>
        <begin position="790"/>
        <end position="812"/>
    </location>
</feature>
<dbReference type="RefSeq" id="WP_053100801.1">
    <property type="nucleotide sequence ID" value="NZ_CP012365.1"/>
</dbReference>
<dbReference type="PANTHER" id="PTHR43520:SF8">
    <property type="entry name" value="P-TYPE CU(+) TRANSPORTER"/>
    <property type="match status" value="1"/>
</dbReference>
<evidence type="ECO:0000313" key="20">
    <source>
        <dbReference type="EMBL" id="AKX59632.1"/>
    </source>
</evidence>
<evidence type="ECO:0000256" key="12">
    <source>
        <dbReference type="ARBA" id="ARBA00022989"/>
    </source>
</evidence>
<dbReference type="InterPro" id="IPR023298">
    <property type="entry name" value="ATPase_P-typ_TM_dom_sf"/>
</dbReference>
<dbReference type="NCBIfam" id="TIGR01525">
    <property type="entry name" value="ATPase-IB_hvy"/>
    <property type="match status" value="1"/>
</dbReference>
<protein>
    <recommendedName>
        <fullName evidence="16">P-type Cu(2+) transporter</fullName>
        <ecNumber evidence="16">7.2.2.9</ecNumber>
    </recommendedName>
</protein>
<evidence type="ECO:0000256" key="14">
    <source>
        <dbReference type="ARBA" id="ARBA00023065"/>
    </source>
</evidence>
<evidence type="ECO:0000256" key="5">
    <source>
        <dbReference type="ARBA" id="ARBA00022723"/>
    </source>
</evidence>
<dbReference type="Gene3D" id="3.40.1110.10">
    <property type="entry name" value="Calcium-transporting ATPase, cytoplasmic domain N"/>
    <property type="match status" value="1"/>
</dbReference>
<evidence type="ECO:0000256" key="9">
    <source>
        <dbReference type="ARBA" id="ARBA00022840"/>
    </source>
</evidence>
<evidence type="ECO:0000256" key="13">
    <source>
        <dbReference type="ARBA" id="ARBA00023008"/>
    </source>
</evidence>
<dbReference type="GO" id="GO:0012505">
    <property type="term" value="C:endomembrane system"/>
    <property type="evidence" value="ECO:0007669"/>
    <property type="project" value="UniProtKB-SubCell"/>
</dbReference>
<evidence type="ECO:0000259" key="19">
    <source>
        <dbReference type="PROSITE" id="PS50846"/>
    </source>
</evidence>
<evidence type="ECO:0000256" key="11">
    <source>
        <dbReference type="ARBA" id="ARBA00022967"/>
    </source>
</evidence>
<dbReference type="SFLD" id="SFLDG00002">
    <property type="entry name" value="C1.7:_P-type_atpase_like"/>
    <property type="match status" value="1"/>
</dbReference>
<dbReference type="NCBIfam" id="TIGR01511">
    <property type="entry name" value="ATPase-IB1_Cu"/>
    <property type="match status" value="1"/>
</dbReference>
<keyword evidence="12 18" id="KW-1133">Transmembrane helix</keyword>
<dbReference type="FunFam" id="3.30.70.100:FF:000005">
    <property type="entry name" value="Copper-exporting P-type ATPase A"/>
    <property type="match status" value="1"/>
</dbReference>
<dbReference type="InterPro" id="IPR023214">
    <property type="entry name" value="HAD_sf"/>
</dbReference>
<evidence type="ECO:0000256" key="3">
    <source>
        <dbReference type="ARBA" id="ARBA00022448"/>
    </source>
</evidence>
<dbReference type="InterPro" id="IPR023299">
    <property type="entry name" value="ATPase_P-typ_cyto_dom_N"/>
</dbReference>
<feature type="transmembrane region" description="Helical" evidence="18">
    <location>
        <begin position="449"/>
        <end position="472"/>
    </location>
</feature>
<dbReference type="InterPro" id="IPR036412">
    <property type="entry name" value="HAD-like_sf"/>
</dbReference>
<keyword evidence="4 18" id="KW-0812">Transmembrane</keyword>
<dbReference type="EC" id="7.2.2.9" evidence="16"/>
<evidence type="ECO:0000256" key="17">
    <source>
        <dbReference type="ARBA" id="ARBA00047424"/>
    </source>
</evidence>
<dbReference type="InterPro" id="IPR044492">
    <property type="entry name" value="P_typ_ATPase_HD_dom"/>
</dbReference>
<dbReference type="FunFam" id="3.30.70.100:FF:000001">
    <property type="entry name" value="ATPase copper transporting beta"/>
    <property type="match status" value="1"/>
</dbReference>
<dbReference type="GO" id="GO:0016887">
    <property type="term" value="F:ATP hydrolysis activity"/>
    <property type="evidence" value="ECO:0007669"/>
    <property type="project" value="InterPro"/>
</dbReference>
<keyword evidence="7 18" id="KW-0547">Nucleotide-binding</keyword>
<dbReference type="Pfam" id="PF00122">
    <property type="entry name" value="E1-E2_ATPase"/>
    <property type="match status" value="1"/>
</dbReference>
<dbReference type="PANTHER" id="PTHR43520">
    <property type="entry name" value="ATP7, ISOFORM B"/>
    <property type="match status" value="1"/>
</dbReference>
<dbReference type="PROSITE" id="PS50846">
    <property type="entry name" value="HMA_2"/>
    <property type="match status" value="2"/>
</dbReference>
<dbReference type="SUPFAM" id="SSF56784">
    <property type="entry name" value="HAD-like"/>
    <property type="match status" value="1"/>
</dbReference>
<dbReference type="InterPro" id="IPR001757">
    <property type="entry name" value="P_typ_ATPase"/>
</dbReference>
<comment type="catalytic activity">
    <reaction evidence="17">
        <text>Cu(2+)(in) + ATP + H2O = Cu(2+)(out) + ADP + phosphate + H(+)</text>
        <dbReference type="Rhea" id="RHEA:10376"/>
        <dbReference type="ChEBI" id="CHEBI:15377"/>
        <dbReference type="ChEBI" id="CHEBI:15378"/>
        <dbReference type="ChEBI" id="CHEBI:29036"/>
        <dbReference type="ChEBI" id="CHEBI:30616"/>
        <dbReference type="ChEBI" id="CHEBI:43474"/>
        <dbReference type="ChEBI" id="CHEBI:456216"/>
        <dbReference type="EC" id="7.2.2.9"/>
    </reaction>
</comment>
<dbReference type="GO" id="GO:0005507">
    <property type="term" value="F:copper ion binding"/>
    <property type="evidence" value="ECO:0007669"/>
    <property type="project" value="InterPro"/>
</dbReference>
<evidence type="ECO:0000256" key="15">
    <source>
        <dbReference type="ARBA" id="ARBA00023136"/>
    </source>
</evidence>
<dbReference type="SFLD" id="SFLDS00003">
    <property type="entry name" value="Haloacid_Dehalogenase"/>
    <property type="match status" value="1"/>
</dbReference>
<comment type="similarity">
    <text evidence="2 18">Belongs to the cation transport ATPase (P-type) (TC 3.A.3) family. Type IB subfamily.</text>
</comment>
<evidence type="ECO:0000256" key="6">
    <source>
        <dbReference type="ARBA" id="ARBA00022737"/>
    </source>
</evidence>
<feature type="transmembrane region" description="Helical" evidence="18">
    <location>
        <begin position="267"/>
        <end position="286"/>
    </location>
</feature>
<keyword evidence="10" id="KW-0460">Magnesium</keyword>
<dbReference type="InterPro" id="IPR018303">
    <property type="entry name" value="ATPase_P-typ_P_site"/>
</dbReference>
<keyword evidence="6" id="KW-0677">Repeat</keyword>
<feature type="domain" description="HMA" evidence="19">
    <location>
        <begin position="72"/>
        <end position="136"/>
    </location>
</feature>
<keyword evidence="14" id="KW-0406">Ion transport</keyword>
<evidence type="ECO:0000256" key="8">
    <source>
        <dbReference type="ARBA" id="ARBA00022796"/>
    </source>
</evidence>
<keyword evidence="21" id="KW-1185">Reference proteome</keyword>
<dbReference type="SUPFAM" id="SSF81665">
    <property type="entry name" value="Calcium ATPase, transmembrane domain M"/>
    <property type="match status" value="1"/>
</dbReference>
<dbReference type="GO" id="GO:0043682">
    <property type="term" value="F:P-type divalent copper transporter activity"/>
    <property type="evidence" value="ECO:0007669"/>
    <property type="project" value="UniProtKB-EC"/>
</dbReference>
<feature type="transmembrane region" description="Helical" evidence="18">
    <location>
        <begin position="201"/>
        <end position="218"/>
    </location>
</feature>
<dbReference type="Pfam" id="PF00702">
    <property type="entry name" value="Hydrolase"/>
    <property type="match status" value="1"/>
</dbReference>
<organism evidence="20 21">
    <name type="scientific">Thiopseudomonas alkaliphila</name>
    <dbReference type="NCBI Taxonomy" id="1697053"/>
    <lineage>
        <taxon>Bacteria</taxon>
        <taxon>Pseudomonadati</taxon>
        <taxon>Pseudomonadota</taxon>
        <taxon>Gammaproteobacteria</taxon>
        <taxon>Pseudomonadales</taxon>
        <taxon>Pseudomonadaceae</taxon>
        <taxon>Thiopseudomonas</taxon>
    </lineage>
</organism>
<dbReference type="PROSITE" id="PS00154">
    <property type="entry name" value="ATPASE_E1_E2"/>
    <property type="match status" value="1"/>
</dbReference>
<evidence type="ECO:0000313" key="21">
    <source>
        <dbReference type="Proteomes" id="UP000063953"/>
    </source>
</evidence>
<dbReference type="NCBIfam" id="TIGR01494">
    <property type="entry name" value="ATPase_P-type"/>
    <property type="match status" value="1"/>
</dbReference>